<accession>D6Z794</accession>
<feature type="transmembrane region" description="Helical" evidence="2">
    <location>
        <begin position="78"/>
        <end position="96"/>
    </location>
</feature>
<dbReference type="eggNOG" id="COG2364">
    <property type="taxonomic scope" value="Bacteria"/>
</dbReference>
<dbReference type="KEGG" id="srt:Srot_1360"/>
<feature type="compositionally biased region" description="Basic residues" evidence="1">
    <location>
        <begin position="1"/>
        <end position="11"/>
    </location>
</feature>
<keyword evidence="4" id="KW-1185">Reference proteome</keyword>
<dbReference type="Pfam" id="PF19700">
    <property type="entry name" value="DUF6198"/>
    <property type="match status" value="1"/>
</dbReference>
<proteinExistence type="predicted"/>
<dbReference type="PANTHER" id="PTHR40078:SF1">
    <property type="entry name" value="INTEGRAL MEMBRANE PROTEIN"/>
    <property type="match status" value="1"/>
</dbReference>
<dbReference type="PANTHER" id="PTHR40078">
    <property type="entry name" value="INTEGRAL MEMBRANE PROTEIN-RELATED"/>
    <property type="match status" value="1"/>
</dbReference>
<dbReference type="STRING" id="640132.Srot_1360"/>
<dbReference type="InterPro" id="IPR038750">
    <property type="entry name" value="YczE/YyaS-like"/>
</dbReference>
<keyword evidence="2" id="KW-1133">Transmembrane helix</keyword>
<gene>
    <name evidence="3" type="ordered locus">Srot_1360</name>
</gene>
<feature type="transmembrane region" description="Helical" evidence="2">
    <location>
        <begin position="130"/>
        <end position="154"/>
    </location>
</feature>
<feature type="transmembrane region" description="Helical" evidence="2">
    <location>
        <begin position="103"/>
        <end position="124"/>
    </location>
</feature>
<dbReference type="AlphaFoldDB" id="D6Z794"/>
<dbReference type="RefSeq" id="WP_013138278.1">
    <property type="nucleotide sequence ID" value="NC_014168.1"/>
</dbReference>
<feature type="transmembrane region" description="Helical" evidence="2">
    <location>
        <begin position="39"/>
        <end position="58"/>
    </location>
</feature>
<evidence type="ECO:0000313" key="4">
    <source>
        <dbReference type="Proteomes" id="UP000002247"/>
    </source>
</evidence>
<evidence type="ECO:0008006" key="5">
    <source>
        <dbReference type="Google" id="ProtNLM"/>
    </source>
</evidence>
<reference evidence="3 4" key="1">
    <citation type="journal article" date="2010" name="Stand. Genomic Sci.">
        <title>Complete genome sequence of Segniliparus rotundus type strain (CDC 1076).</title>
        <authorList>
            <person name="Sikorski J."/>
            <person name="Lapidus A."/>
            <person name="Copeland A."/>
            <person name="Misra M."/>
            <person name="Glavina Del Rio T."/>
            <person name="Nolan M."/>
            <person name="Lucas S."/>
            <person name="Chen F."/>
            <person name="Tice H."/>
            <person name="Cheng J.F."/>
            <person name="Jando M."/>
            <person name="Schneider S."/>
            <person name="Bruce D."/>
            <person name="Goodwin L."/>
            <person name="Pitluck S."/>
            <person name="Liolios K."/>
            <person name="Mikhailova N."/>
            <person name="Pati A."/>
            <person name="Ivanova N."/>
            <person name="Mavromatis K."/>
            <person name="Chen A."/>
            <person name="Palaniappan K."/>
            <person name="Chertkov O."/>
            <person name="Land M."/>
            <person name="Hauser L."/>
            <person name="Chang Y.J."/>
            <person name="Jeffries C.D."/>
            <person name="Brettin T."/>
            <person name="Detter J.C."/>
            <person name="Han C."/>
            <person name="Rohde M."/>
            <person name="Goker M."/>
            <person name="Bristow J."/>
            <person name="Eisen J.A."/>
            <person name="Markowitz V."/>
            <person name="Hugenholtz P."/>
            <person name="Kyrpides N.C."/>
            <person name="Klenk H.P."/>
        </authorList>
    </citation>
    <scope>NUCLEOTIDE SEQUENCE [LARGE SCALE GENOMIC DNA]</scope>
    <source>
        <strain evidence="4">ATCC BAA-972 / CDC 1076 / CIP 108378 / DSM 44985 / JCM 13578</strain>
    </source>
</reference>
<name>D6Z794_SEGRD</name>
<evidence type="ECO:0000256" key="1">
    <source>
        <dbReference type="SAM" id="MobiDB-lite"/>
    </source>
</evidence>
<keyword evidence="2" id="KW-0472">Membrane</keyword>
<protein>
    <recommendedName>
        <fullName evidence="5">Integral membrane protein</fullName>
    </recommendedName>
</protein>
<evidence type="ECO:0000256" key="2">
    <source>
        <dbReference type="SAM" id="Phobius"/>
    </source>
</evidence>
<feature type="transmembrane region" description="Helical" evidence="2">
    <location>
        <begin position="200"/>
        <end position="217"/>
    </location>
</feature>
<feature type="region of interest" description="Disordered" evidence="1">
    <location>
        <begin position="1"/>
        <end position="21"/>
    </location>
</feature>
<organism evidence="3 4">
    <name type="scientific">Segniliparus rotundus (strain ATCC BAA-972 / CDC 1076 / CIP 108378 / DSM 44985 / JCM 13578)</name>
    <dbReference type="NCBI Taxonomy" id="640132"/>
    <lineage>
        <taxon>Bacteria</taxon>
        <taxon>Bacillati</taxon>
        <taxon>Actinomycetota</taxon>
        <taxon>Actinomycetes</taxon>
        <taxon>Mycobacteriales</taxon>
        <taxon>Segniliparaceae</taxon>
        <taxon>Segniliparus</taxon>
    </lineage>
</organism>
<dbReference type="EMBL" id="CP001958">
    <property type="protein sequence ID" value="ADG97824.1"/>
    <property type="molecule type" value="Genomic_DNA"/>
</dbReference>
<evidence type="ECO:0000313" key="3">
    <source>
        <dbReference type="EMBL" id="ADG97824.1"/>
    </source>
</evidence>
<dbReference type="Proteomes" id="UP000002247">
    <property type="component" value="Chromosome"/>
</dbReference>
<keyword evidence="2" id="KW-0812">Transmembrane</keyword>
<sequence length="247" mass="25832">MEHHARIRRQPAQRTPNLRDCSRPRIAPSGEGYFSFRDLALVLGLTLYGLSMSLMVRANLGLDPWDVLHQALSIRTGLSMGLISAVVGLLALMAWAPLKIKPGIGTVCNVAVIAVVVDAGLGAIEPPSSFGSRAAMLFGGVALNAVATVLYIGADMGPGPRDGIMTGLVARTGRPVWLVRTSIEGTVCALGWLLGGTVGFGTLVYACGIGPLVQLVLKFAPKDVLARSGWSIALDARPVVAKAQPAD</sequence>
<dbReference type="HOGENOM" id="CLU_083843_0_0_11"/>